<dbReference type="InterPro" id="IPR000198">
    <property type="entry name" value="RhoGAP_dom"/>
</dbReference>
<dbReference type="PROSITE" id="PS50238">
    <property type="entry name" value="RHOGAP"/>
    <property type="match status" value="1"/>
</dbReference>
<dbReference type="PROSITE" id="PS50191">
    <property type="entry name" value="CRAL_TRIO"/>
    <property type="match status" value="1"/>
</dbReference>
<dbReference type="Proteomes" id="UP001249851">
    <property type="component" value="Unassembled WGS sequence"/>
</dbReference>
<dbReference type="InterPro" id="IPR008936">
    <property type="entry name" value="Rho_GTPase_activation_prot"/>
</dbReference>
<gene>
    <name evidence="4" type="ORF">P5673_002058</name>
</gene>
<evidence type="ECO:0000256" key="1">
    <source>
        <dbReference type="SAM" id="MobiDB-lite"/>
    </source>
</evidence>
<feature type="region of interest" description="Disordered" evidence="1">
    <location>
        <begin position="1"/>
        <end position="23"/>
    </location>
</feature>
<evidence type="ECO:0000313" key="5">
    <source>
        <dbReference type="Proteomes" id="UP001249851"/>
    </source>
</evidence>
<dbReference type="EMBL" id="JARQWQ010000003">
    <property type="protein sequence ID" value="KAK2573029.1"/>
    <property type="molecule type" value="Genomic_DNA"/>
</dbReference>
<keyword evidence="5" id="KW-1185">Reference proteome</keyword>
<dbReference type="GO" id="GO:2001136">
    <property type="term" value="P:negative regulation of endocytic recycling"/>
    <property type="evidence" value="ECO:0007669"/>
    <property type="project" value="TreeGrafter"/>
</dbReference>
<feature type="compositionally biased region" description="Basic and acidic residues" evidence="1">
    <location>
        <begin position="149"/>
        <end position="166"/>
    </location>
</feature>
<feature type="domain" description="CRAL-TRIO" evidence="2">
    <location>
        <begin position="194"/>
        <end position="349"/>
    </location>
</feature>
<dbReference type="CDD" id="cd00170">
    <property type="entry name" value="SEC14"/>
    <property type="match status" value="1"/>
</dbReference>
<feature type="compositionally biased region" description="Polar residues" evidence="1">
    <location>
        <begin position="124"/>
        <end position="138"/>
    </location>
</feature>
<reference evidence="4" key="2">
    <citation type="journal article" date="2023" name="Science">
        <title>Genomic signatures of disease resistance in endangered staghorn corals.</title>
        <authorList>
            <person name="Vollmer S.V."/>
            <person name="Selwyn J.D."/>
            <person name="Despard B.A."/>
            <person name="Roesel C.L."/>
        </authorList>
    </citation>
    <scope>NUCLEOTIDE SEQUENCE</scope>
    <source>
        <strain evidence="4">K2</strain>
    </source>
</reference>
<accession>A0AAD9R4N1</accession>
<feature type="domain" description="Rho-GAP" evidence="3">
    <location>
        <begin position="377"/>
        <end position="565"/>
    </location>
</feature>
<dbReference type="InterPro" id="IPR036865">
    <property type="entry name" value="CRAL-TRIO_dom_sf"/>
</dbReference>
<feature type="compositionally biased region" description="Polar residues" evidence="1">
    <location>
        <begin position="171"/>
        <end position="185"/>
    </location>
</feature>
<feature type="region of interest" description="Disordered" evidence="1">
    <location>
        <begin position="105"/>
        <end position="185"/>
    </location>
</feature>
<dbReference type="SUPFAM" id="SSF52087">
    <property type="entry name" value="CRAL/TRIO domain"/>
    <property type="match status" value="1"/>
</dbReference>
<name>A0AAD9R4N1_ACRCE</name>
<dbReference type="SMART" id="SM00516">
    <property type="entry name" value="SEC14"/>
    <property type="match status" value="1"/>
</dbReference>
<comment type="caution">
    <text evidence="4">The sequence shown here is derived from an EMBL/GenBank/DDBJ whole genome shotgun (WGS) entry which is preliminary data.</text>
</comment>
<dbReference type="InterPro" id="IPR001251">
    <property type="entry name" value="CRAL-TRIO_dom"/>
</dbReference>
<dbReference type="GO" id="GO:0005737">
    <property type="term" value="C:cytoplasm"/>
    <property type="evidence" value="ECO:0007669"/>
    <property type="project" value="TreeGrafter"/>
</dbReference>
<dbReference type="Pfam" id="PF00620">
    <property type="entry name" value="RhoGAP"/>
    <property type="match status" value="1"/>
</dbReference>
<dbReference type="Gene3D" id="3.40.525.10">
    <property type="entry name" value="CRAL-TRIO lipid binding domain"/>
    <property type="match status" value="1"/>
</dbReference>
<dbReference type="Pfam" id="PF13716">
    <property type="entry name" value="CRAL_TRIO_2"/>
    <property type="match status" value="1"/>
</dbReference>
<evidence type="ECO:0000259" key="3">
    <source>
        <dbReference type="PROSITE" id="PS50238"/>
    </source>
</evidence>
<dbReference type="Gene3D" id="1.10.555.10">
    <property type="entry name" value="Rho GTPase activation protein"/>
    <property type="match status" value="1"/>
</dbReference>
<dbReference type="GO" id="GO:0007264">
    <property type="term" value="P:small GTPase-mediated signal transduction"/>
    <property type="evidence" value="ECO:0007669"/>
    <property type="project" value="TreeGrafter"/>
</dbReference>
<reference evidence="4" key="1">
    <citation type="journal article" date="2023" name="G3 (Bethesda)">
        <title>Whole genome assembly and annotation of the endangered Caribbean coral Acropora cervicornis.</title>
        <authorList>
            <person name="Selwyn J.D."/>
            <person name="Vollmer S.V."/>
        </authorList>
    </citation>
    <scope>NUCLEOTIDE SEQUENCE</scope>
    <source>
        <strain evidence="4">K2</strain>
    </source>
</reference>
<evidence type="ECO:0000259" key="2">
    <source>
        <dbReference type="PROSITE" id="PS50191"/>
    </source>
</evidence>
<dbReference type="SMART" id="SM00324">
    <property type="entry name" value="RhoGAP"/>
    <property type="match status" value="1"/>
</dbReference>
<proteinExistence type="predicted"/>
<dbReference type="PANTHER" id="PTHR45808">
    <property type="entry name" value="RHO GTPASE-ACTIVATING PROTEIN 68F"/>
    <property type="match status" value="1"/>
</dbReference>
<evidence type="ECO:0000313" key="4">
    <source>
        <dbReference type="EMBL" id="KAK2573029.1"/>
    </source>
</evidence>
<dbReference type="AlphaFoldDB" id="A0AAD9R4N1"/>
<sequence length="568" mass="63480">MEEPFPALTNPTQNPEEVHSSKGDTILLDVEESAIKRRSGDSVHLESAEAKRYGIMDFDNLNLEQDLLQEFDPLSSSTTTISVDNAVDEDRLTFLRKDSAESMKVRRGSKVIVGREREAHLKKNGTQSAADEATSSDVLETGGSSHQSSGDKGDSDGMGELGKEASADSAVESNSKNCNGASNLQGSSNALEDSYSDIGQHNILSVAGDDKSGRSVIVFSACRMPPIDTIDHSRLFSFLLHTLDQYVENDYSIVYFHFGLTSKNKPTISRVIQLYHELDRKYRKNIKALFIVHPSNTIKLLWATLAKIFSPKFSRKLYYITHLSALGEYVHLDQIDIPLQVKEYDLQISSQFKGTASKAPVFYATPAEIPKTKQFGVSLSWMKEHNGGESIPFVMSTSVKFLREYGLEVEGIFRRSANTKTVKDFCSMFDAGHSVTYKNPDDVHCAAVIIKKFLRELPEPLMTFNLYDIIIASTSIPDPAEKIKVVWYILRNELPDENFLLLKFLMEFLSEVMSRSSENKMTSMNLAIVFGPNLMWSKSQAASLDAMAQVNSFTLLLLENIRVFFETG</sequence>
<organism evidence="4 5">
    <name type="scientific">Acropora cervicornis</name>
    <name type="common">Staghorn coral</name>
    <dbReference type="NCBI Taxonomy" id="6130"/>
    <lineage>
        <taxon>Eukaryota</taxon>
        <taxon>Metazoa</taxon>
        <taxon>Cnidaria</taxon>
        <taxon>Anthozoa</taxon>
        <taxon>Hexacorallia</taxon>
        <taxon>Scleractinia</taxon>
        <taxon>Astrocoeniina</taxon>
        <taxon>Acroporidae</taxon>
        <taxon>Acropora</taxon>
    </lineage>
</organism>
<dbReference type="PANTHER" id="PTHR45808:SF2">
    <property type="entry name" value="RHO GTPASE-ACTIVATING PROTEIN 68F"/>
    <property type="match status" value="1"/>
</dbReference>
<dbReference type="GO" id="GO:0005096">
    <property type="term" value="F:GTPase activator activity"/>
    <property type="evidence" value="ECO:0007669"/>
    <property type="project" value="TreeGrafter"/>
</dbReference>
<dbReference type="SUPFAM" id="SSF48350">
    <property type="entry name" value="GTPase activation domain, GAP"/>
    <property type="match status" value="1"/>
</dbReference>
<protein>
    <submittedName>
        <fullName evidence="4">Rho GTPase-activating protein 1</fullName>
    </submittedName>
</protein>